<name>A0A2M8QF39_9CHLR</name>
<accession>A0A2M8QF39</accession>
<protein>
    <submittedName>
        <fullName evidence="1">Uncharacterized protein</fullName>
    </submittedName>
</protein>
<dbReference type="EMBL" id="PGTN01000015">
    <property type="protein sequence ID" value="PJF48426.1"/>
    <property type="molecule type" value="Genomic_DNA"/>
</dbReference>
<sequence>MAPVQTPRPPRQLSPFARACLDALARSDVGRCISLGGAFGLAHYHEYRATRALDAWWTNEATREDKQRVIAVIETALAEFGPTRKRAWGDVVSIELQQEGRTVFSF</sequence>
<evidence type="ECO:0000313" key="1">
    <source>
        <dbReference type="EMBL" id="PJF48426.1"/>
    </source>
</evidence>
<proteinExistence type="predicted"/>
<evidence type="ECO:0000313" key="2">
    <source>
        <dbReference type="Proteomes" id="UP000230790"/>
    </source>
</evidence>
<dbReference type="Proteomes" id="UP000230790">
    <property type="component" value="Unassembled WGS sequence"/>
</dbReference>
<reference evidence="1 2" key="1">
    <citation type="submission" date="2017-11" db="EMBL/GenBank/DDBJ databases">
        <title>Evolution of Phototrophy in the Chloroflexi Phylum Driven by Horizontal Gene Transfer.</title>
        <authorList>
            <person name="Ward L.M."/>
            <person name="Hemp J."/>
            <person name="Shih P.M."/>
            <person name="Mcglynn S.E."/>
            <person name="Fischer W."/>
        </authorList>
    </citation>
    <scope>NUCLEOTIDE SEQUENCE [LARGE SCALE GENOMIC DNA]</scope>
    <source>
        <strain evidence="1">JP3_7</strain>
    </source>
</reference>
<gene>
    <name evidence="1" type="ORF">CUN48_03650</name>
</gene>
<organism evidence="1 2">
    <name type="scientific">Candidatus Thermofonsia Clade 3 bacterium</name>
    <dbReference type="NCBI Taxonomy" id="2364212"/>
    <lineage>
        <taxon>Bacteria</taxon>
        <taxon>Bacillati</taxon>
        <taxon>Chloroflexota</taxon>
        <taxon>Candidatus Thermofontia</taxon>
        <taxon>Candidatus Thermofonsia Clade 3</taxon>
    </lineage>
</organism>
<dbReference type="AlphaFoldDB" id="A0A2M8QF39"/>
<comment type="caution">
    <text evidence="1">The sequence shown here is derived from an EMBL/GenBank/DDBJ whole genome shotgun (WGS) entry which is preliminary data.</text>
</comment>